<evidence type="ECO:0000313" key="1">
    <source>
        <dbReference type="EMBL" id="PSV00574.1"/>
    </source>
</evidence>
<organism evidence="1 2">
    <name type="scientific">Photobacterium kishitanii</name>
    <dbReference type="NCBI Taxonomy" id="318456"/>
    <lineage>
        <taxon>Bacteria</taxon>
        <taxon>Pseudomonadati</taxon>
        <taxon>Pseudomonadota</taxon>
        <taxon>Gammaproteobacteria</taxon>
        <taxon>Vibrionales</taxon>
        <taxon>Vibrionaceae</taxon>
        <taxon>Photobacterium</taxon>
    </lineage>
</organism>
<dbReference type="RefSeq" id="WP_107289204.1">
    <property type="nucleotide sequence ID" value="NZ_PYNF01000003.1"/>
</dbReference>
<name>A0A2T3KLH8_9GAMM</name>
<gene>
    <name evidence="1" type="ORF">C9J27_05410</name>
</gene>
<accession>A0A2T3KLH8</accession>
<comment type="caution">
    <text evidence="1">The sequence shown here is derived from an EMBL/GenBank/DDBJ whole genome shotgun (WGS) entry which is preliminary data.</text>
</comment>
<evidence type="ECO:0000313" key="2">
    <source>
        <dbReference type="Proteomes" id="UP000241426"/>
    </source>
</evidence>
<proteinExistence type="predicted"/>
<protein>
    <submittedName>
        <fullName evidence="1">Uncharacterized protein</fullName>
    </submittedName>
</protein>
<reference evidence="1 2" key="1">
    <citation type="submission" date="2018-01" db="EMBL/GenBank/DDBJ databases">
        <title>Whole genome sequencing of Histamine producing bacteria.</title>
        <authorList>
            <person name="Butler K."/>
        </authorList>
    </citation>
    <scope>NUCLEOTIDE SEQUENCE [LARGE SCALE GENOMIC DNA]</scope>
    <source>
        <strain evidence="1 2">FS-7.2</strain>
    </source>
</reference>
<dbReference type="EMBL" id="PYNF01000003">
    <property type="protein sequence ID" value="PSV00574.1"/>
    <property type="molecule type" value="Genomic_DNA"/>
</dbReference>
<dbReference type="AlphaFoldDB" id="A0A2T3KLH8"/>
<sequence>MYDDEDDYYGSEPNFDYADSLLRRFFEDNVQITDPEILQTLHSRYSGDDEKKTGYRGMLFNNEIQTQNFHNSVKEGVFSHFLTSSISNVKRIANEFAHTQKTYNDMSMARASMAGLKAGETVSGYEGVLIEIEYNAKDCIDLSRAGLCTESELLLLPNKPAKILSIERKIPLRRQFAERMITIDECLQHESNQSTPEFNYIINNFLGKLTENQIVRLCELSEKERLKDFKQACDSNNISIDLFKKAEKTGEVQLIKHEEKRSLGEKYNSYIYIHPNGTVLQDHYSDTPLRGGSRKWVLEGTLCAFSSLPILTTSLAKDGVLTNVKGGEILNSLKKMSDSICQAIIDVTKLAEFKCTEIEHNTLNDIRDFSSPIMLEIVANAMNPDKGKAIRALNDNAHNVSTWREIREHNDKVAKELVKLGRAIEIGKPSNFNPFK</sequence>
<dbReference type="Proteomes" id="UP000241426">
    <property type="component" value="Unassembled WGS sequence"/>
</dbReference>